<dbReference type="AlphaFoldDB" id="A0AAV5AWB6"/>
<sequence length="517" mass="58308">MIYKYFNIVFCLLFSEVILGQSKDFKIRYQSELQGDMTVIGNSIVNRKAIFANTDKAYNSIEDNAKTNDNFTMAYVNIDDFTHNFSSSSAYLTLNTADRMTIRYVGLYWTATYPYEEGKLSGKKYTPVSSARKPFDVVKVKFPNMTEYQTIVGEIIYDGKGVKNQENAPYVAYADITSHVEKLSNWQGEYFVANIRSAIGEVKGGVSAGWSIVFIYEKEGSPLQKFISYDGFIPIEKKSKSIVFKGFKIPESNQTPMKLLMGALGADLAKEGSIFSLASSKGEVLLRTSTRSVGNFLNSSITENNEYVYNRKPYSLNTLGFDIVTLDITDENEILSNEISELTMKFSSQGTPSYLYMSTLAVPTISTTNAEPSNSILQETKNIVKIITNQEENLSKSDISTKNLSKKVVTDGKVEKEKSSQPVYTVALTNIRAGYYTILGAYSSESNAQGFVQSLQDRGIKASYFFNEVKKIYYIYESYSVTYQEAERKRADIRMLKATDEQLFKDLKEAWIMEVKN</sequence>
<accession>A0AAV5AWB6</accession>
<evidence type="ECO:0008006" key="5">
    <source>
        <dbReference type="Google" id="ProtNLM"/>
    </source>
</evidence>
<dbReference type="EMBL" id="BQKA01000012">
    <property type="protein sequence ID" value="GJM49645.1"/>
    <property type="molecule type" value="Genomic_DNA"/>
</dbReference>
<dbReference type="Proteomes" id="UP001208692">
    <property type="component" value="Unassembled WGS sequence"/>
</dbReference>
<comment type="caution">
    <text evidence="1">The sequence shown here is derived from an EMBL/GenBank/DDBJ whole genome shotgun (WGS) entry which is preliminary data.</text>
</comment>
<protein>
    <recommendedName>
        <fullName evidence="5">SPOR domain-containing protein</fullName>
    </recommendedName>
</protein>
<reference evidence="1 4" key="1">
    <citation type="submission" date="2021-11" db="EMBL/GenBank/DDBJ databases">
        <title>Draft genome sequence of Capnocytophaga sp. strain KC07075 isolated from cat oral cavity.</title>
        <authorList>
            <person name="Suzuki M."/>
            <person name="Imaoka K."/>
            <person name="Kimura M."/>
            <person name="Morikawa S."/>
            <person name="Maeda K."/>
        </authorList>
    </citation>
    <scope>NUCLEOTIDE SEQUENCE</scope>
    <source>
        <strain evidence="1">KC07075</strain>
        <strain evidence="2 4">KC07079</strain>
    </source>
</reference>
<evidence type="ECO:0000313" key="1">
    <source>
        <dbReference type="EMBL" id="GJM49645.1"/>
    </source>
</evidence>
<dbReference type="EMBL" id="BQKB01000018">
    <property type="protein sequence ID" value="GJM52710.1"/>
    <property type="molecule type" value="Genomic_DNA"/>
</dbReference>
<organism evidence="1 3">
    <name type="scientific">Capnocytophaga catalasegens</name>
    <dbReference type="NCBI Taxonomy" id="1004260"/>
    <lineage>
        <taxon>Bacteria</taxon>
        <taxon>Pseudomonadati</taxon>
        <taxon>Bacteroidota</taxon>
        <taxon>Flavobacteriia</taxon>
        <taxon>Flavobacteriales</taxon>
        <taxon>Flavobacteriaceae</taxon>
        <taxon>Capnocytophaga</taxon>
    </lineage>
</organism>
<dbReference type="Proteomes" id="UP001207736">
    <property type="component" value="Unassembled WGS sequence"/>
</dbReference>
<evidence type="ECO:0000313" key="3">
    <source>
        <dbReference type="Proteomes" id="UP001207736"/>
    </source>
</evidence>
<evidence type="ECO:0000313" key="2">
    <source>
        <dbReference type="EMBL" id="GJM52710.1"/>
    </source>
</evidence>
<dbReference type="RefSeq" id="WP_264846115.1">
    <property type="nucleotide sequence ID" value="NZ_BPMA01000018.1"/>
</dbReference>
<proteinExistence type="predicted"/>
<keyword evidence="4" id="KW-1185">Reference proteome</keyword>
<name>A0AAV5AWB6_9FLAO</name>
<evidence type="ECO:0000313" key="4">
    <source>
        <dbReference type="Proteomes" id="UP001208692"/>
    </source>
</evidence>
<gene>
    <name evidence="1" type="ORF">RCZ15_06200</name>
    <name evidence="2" type="ORF">RCZ16_10270</name>
</gene>